<accession>A0A0A7GGX4</accession>
<organism evidence="1 2">
    <name type="scientific">Geoglobus acetivorans</name>
    <dbReference type="NCBI Taxonomy" id="565033"/>
    <lineage>
        <taxon>Archaea</taxon>
        <taxon>Methanobacteriati</taxon>
        <taxon>Methanobacteriota</taxon>
        <taxon>Archaeoglobi</taxon>
        <taxon>Archaeoglobales</taxon>
        <taxon>Archaeoglobaceae</taxon>
        <taxon>Geoglobus</taxon>
    </lineage>
</organism>
<dbReference type="eggNOG" id="ENOG502N58F">
    <property type="taxonomic scope" value="Archaea"/>
</dbReference>
<dbReference type="Proteomes" id="UP000030624">
    <property type="component" value="Chromosome"/>
</dbReference>
<dbReference type="STRING" id="565033.GACE_1160"/>
<proteinExistence type="predicted"/>
<dbReference type="AlphaFoldDB" id="A0A0A7GGX4"/>
<dbReference type="RefSeq" id="WP_048091898.1">
    <property type="nucleotide sequence ID" value="NZ_CP009552.1"/>
</dbReference>
<protein>
    <recommendedName>
        <fullName evidence="3">Transposase InsH N-terminal domain-containing protein</fullName>
    </recommendedName>
</protein>
<evidence type="ECO:0000313" key="2">
    <source>
        <dbReference type="Proteomes" id="UP000030624"/>
    </source>
</evidence>
<gene>
    <name evidence="1" type="ORF">GACE_1160</name>
</gene>
<dbReference type="KEGG" id="gac:GACE_1160"/>
<reference evidence="1 2" key="1">
    <citation type="journal article" date="2015" name="Appl. Environ. Microbiol.">
        <title>The Geoglobus acetivorans genome: Fe(III) reduction, acetate utilization, autotrophic growth, and degradation of aromatic compounds in a hyperthermophilic archaeon.</title>
        <authorList>
            <person name="Mardanov A.V."/>
            <person name="Slododkina G.B."/>
            <person name="Slobodkin A.I."/>
            <person name="Beletsky A.V."/>
            <person name="Gavrilov S.N."/>
            <person name="Kublanov I.V."/>
            <person name="Bonch-Osmolovskaya E.A."/>
            <person name="Skryabin K.G."/>
            <person name="Ravin N.V."/>
        </authorList>
    </citation>
    <scope>NUCLEOTIDE SEQUENCE [LARGE SCALE GENOMIC DNA]</scope>
    <source>
        <strain evidence="1 2">SBH6</strain>
    </source>
</reference>
<name>A0A0A7GGX4_GEOAI</name>
<dbReference type="HOGENOM" id="CLU_2055945_0_0_2"/>
<sequence>MKGTESNNSPFFKHITSNSEGIPKEVLKVVEIYEAVRQLDLPAPLRKPIRTRGRKSYNRFLIIALILYGLKREWSFRQIQEFARENWGYLSPLSFNIKKEPDHSTIYLVASKLRVLDVFRYFAKLKEMRGEIRVLWY</sequence>
<evidence type="ECO:0000313" key="1">
    <source>
        <dbReference type="EMBL" id="AIY90202.1"/>
    </source>
</evidence>
<dbReference type="GeneID" id="24797742"/>
<dbReference type="EMBL" id="CP009552">
    <property type="protein sequence ID" value="AIY90202.1"/>
    <property type="molecule type" value="Genomic_DNA"/>
</dbReference>
<evidence type="ECO:0008006" key="3">
    <source>
        <dbReference type="Google" id="ProtNLM"/>
    </source>
</evidence>